<feature type="region of interest" description="Disordered" evidence="1">
    <location>
        <begin position="199"/>
        <end position="325"/>
    </location>
</feature>
<proteinExistence type="predicted"/>
<feature type="compositionally biased region" description="Basic and acidic residues" evidence="1">
    <location>
        <begin position="95"/>
        <end position="116"/>
    </location>
</feature>
<sequence length="325" mass="35201">MGDYNLQQEALKLLILQSVDPRGLMDTLASLQLDVQGDKMGYMATALSKFMAINGPTEEAQLLQKLEEPGEGAGDDHQPPNQDKPEPPPSQRQKKHEDGQAPRDKTNGKYDADDGKAQSGTPDNPPNDRVQMVVEDSHEMGRVTFPKRLLAGGGISIVYHDKDEAGKPKAYLLKQEGLYEGEPPPSFFAWQQSLVHKHTIAEHTGEEAGFSVQPTKGGNTQQDLPAPSAADTTTTPSSSTKPPPNHDARPPAQDNQDTASAPPRKDEPSGAPLITKNDGNASSSASLASWPERDRPAPRKTKVNKRPPWQLRRQSTAEDGSDSGK</sequence>
<comment type="caution">
    <text evidence="2">The sequence shown here is derived from an EMBL/GenBank/DDBJ whole genome shotgun (WGS) entry which is preliminary data.</text>
</comment>
<evidence type="ECO:0000313" key="2">
    <source>
        <dbReference type="EMBL" id="KAG7292126.1"/>
    </source>
</evidence>
<dbReference type="EMBL" id="JAHCVI010000001">
    <property type="protein sequence ID" value="KAG7292126.1"/>
    <property type="molecule type" value="Genomic_DNA"/>
</dbReference>
<accession>A0AAD4I296</accession>
<protein>
    <submittedName>
        <fullName evidence="2">Uncharacterized protein</fullName>
    </submittedName>
</protein>
<gene>
    <name evidence="2" type="ORF">NEMBOFW57_002159</name>
</gene>
<feature type="compositionally biased region" description="Polar residues" evidence="1">
    <location>
        <begin position="277"/>
        <end position="287"/>
    </location>
</feature>
<keyword evidence="3" id="KW-1185">Reference proteome</keyword>
<name>A0AAD4I296_9PEZI</name>
<evidence type="ECO:0000313" key="3">
    <source>
        <dbReference type="Proteomes" id="UP001197093"/>
    </source>
</evidence>
<feature type="region of interest" description="Disordered" evidence="1">
    <location>
        <begin position="58"/>
        <end position="130"/>
    </location>
</feature>
<feature type="compositionally biased region" description="Low complexity" evidence="1">
    <location>
        <begin position="225"/>
        <end position="240"/>
    </location>
</feature>
<dbReference type="Proteomes" id="UP001197093">
    <property type="component" value="Unassembled WGS sequence"/>
</dbReference>
<organism evidence="2 3">
    <name type="scientific">Staphylotrichum longicolle</name>
    <dbReference type="NCBI Taxonomy" id="669026"/>
    <lineage>
        <taxon>Eukaryota</taxon>
        <taxon>Fungi</taxon>
        <taxon>Dikarya</taxon>
        <taxon>Ascomycota</taxon>
        <taxon>Pezizomycotina</taxon>
        <taxon>Sordariomycetes</taxon>
        <taxon>Sordariomycetidae</taxon>
        <taxon>Sordariales</taxon>
        <taxon>Chaetomiaceae</taxon>
        <taxon>Staphylotrichum</taxon>
    </lineage>
</organism>
<reference evidence="2" key="1">
    <citation type="submission" date="2023-02" db="EMBL/GenBank/DDBJ databases">
        <authorList>
            <person name="Palmer J.M."/>
        </authorList>
    </citation>
    <scope>NUCLEOTIDE SEQUENCE</scope>
    <source>
        <strain evidence="2">FW57</strain>
    </source>
</reference>
<feature type="compositionally biased region" description="Polar residues" evidence="1">
    <location>
        <begin position="212"/>
        <end position="223"/>
    </location>
</feature>
<evidence type="ECO:0000256" key="1">
    <source>
        <dbReference type="SAM" id="MobiDB-lite"/>
    </source>
</evidence>
<feature type="compositionally biased region" description="Basic and acidic residues" evidence="1">
    <location>
        <begin position="74"/>
        <end position="86"/>
    </location>
</feature>
<dbReference type="AlphaFoldDB" id="A0AAD4I296"/>